<keyword evidence="1" id="KW-0489">Methyltransferase</keyword>
<dbReference type="InterPro" id="IPR013216">
    <property type="entry name" value="Methyltransf_11"/>
</dbReference>
<gene>
    <name evidence="5" type="ORF">BJP34_15545</name>
</gene>
<dbReference type="GO" id="GO:0032259">
    <property type="term" value="P:methylation"/>
    <property type="evidence" value="ECO:0007669"/>
    <property type="project" value="UniProtKB-KW"/>
</dbReference>
<sequence length="215" mass="24682">MTNNQQAQFLSKWSNRWNTEIAEVEKEYDTLAQVYEDQVLNWQYACHQVAAELMAKFVASDGKILDLGCGTGLAGQALREQGYQTIIGVDISQNSLDIARDKHIYTALYKADIQQELPFQDHEFDGIISTAVLTNMETSNVLYKFFRLVKPGGYLVFTNREDIHYQKQFDVTLNKMESEGMLKPAYLSPPQPYLPHNQDYAEKIKVLYCAYQLCI</sequence>
<dbReference type="Proteomes" id="UP000177870">
    <property type="component" value="Chromosome"/>
</dbReference>
<dbReference type="PANTHER" id="PTHR43464">
    <property type="entry name" value="METHYLTRANSFERASE"/>
    <property type="match status" value="1"/>
</dbReference>
<dbReference type="InterPro" id="IPR029063">
    <property type="entry name" value="SAM-dependent_MTases_sf"/>
</dbReference>
<dbReference type="PANTHER" id="PTHR43464:SF19">
    <property type="entry name" value="UBIQUINONE BIOSYNTHESIS O-METHYLTRANSFERASE, MITOCHONDRIAL"/>
    <property type="match status" value="1"/>
</dbReference>
<dbReference type="Gene3D" id="3.40.50.150">
    <property type="entry name" value="Vaccinia Virus protein VP39"/>
    <property type="match status" value="1"/>
</dbReference>
<proteinExistence type="predicted"/>
<protein>
    <recommendedName>
        <fullName evidence="4">Methyltransferase type 11 domain-containing protein</fullName>
    </recommendedName>
</protein>
<keyword evidence="2" id="KW-0808">Transferase</keyword>
<evidence type="ECO:0000313" key="5">
    <source>
        <dbReference type="EMBL" id="AOX00670.1"/>
    </source>
</evidence>
<evidence type="ECO:0000313" key="6">
    <source>
        <dbReference type="Proteomes" id="UP000177870"/>
    </source>
</evidence>
<dbReference type="AlphaFoldDB" id="A0A1D8TSQ3"/>
<dbReference type="Pfam" id="PF08241">
    <property type="entry name" value="Methyltransf_11"/>
    <property type="match status" value="1"/>
</dbReference>
<feature type="domain" description="Methyltransferase type 11" evidence="4">
    <location>
        <begin position="65"/>
        <end position="157"/>
    </location>
</feature>
<dbReference type="SUPFAM" id="SSF53335">
    <property type="entry name" value="S-adenosyl-L-methionine-dependent methyltransferases"/>
    <property type="match status" value="1"/>
</dbReference>
<organism evidence="5 6">
    <name type="scientific">Moorena producens PAL-8-15-08-1</name>
    <dbReference type="NCBI Taxonomy" id="1458985"/>
    <lineage>
        <taxon>Bacteria</taxon>
        <taxon>Bacillati</taxon>
        <taxon>Cyanobacteriota</taxon>
        <taxon>Cyanophyceae</taxon>
        <taxon>Coleofasciculales</taxon>
        <taxon>Coleofasciculaceae</taxon>
        <taxon>Moorena</taxon>
    </lineage>
</organism>
<dbReference type="OrthoDB" id="9807911at2"/>
<evidence type="ECO:0000259" key="4">
    <source>
        <dbReference type="Pfam" id="PF08241"/>
    </source>
</evidence>
<dbReference type="STRING" id="1458985.BJP34_15545"/>
<name>A0A1D8TSQ3_9CYAN</name>
<dbReference type="CDD" id="cd02440">
    <property type="entry name" value="AdoMet_MTases"/>
    <property type="match status" value="1"/>
</dbReference>
<accession>A0A1D8TSQ3</accession>
<evidence type="ECO:0000256" key="2">
    <source>
        <dbReference type="ARBA" id="ARBA00022679"/>
    </source>
</evidence>
<evidence type="ECO:0000256" key="3">
    <source>
        <dbReference type="ARBA" id="ARBA00022691"/>
    </source>
</evidence>
<dbReference type="EMBL" id="CP017599">
    <property type="protein sequence ID" value="AOX00670.1"/>
    <property type="molecule type" value="Genomic_DNA"/>
</dbReference>
<keyword evidence="3" id="KW-0949">S-adenosyl-L-methionine</keyword>
<dbReference type="GO" id="GO:0008757">
    <property type="term" value="F:S-adenosylmethionine-dependent methyltransferase activity"/>
    <property type="evidence" value="ECO:0007669"/>
    <property type="project" value="InterPro"/>
</dbReference>
<dbReference type="RefSeq" id="WP_070393123.1">
    <property type="nucleotide sequence ID" value="NZ_CP017599.1"/>
</dbReference>
<dbReference type="KEGG" id="mpro:BJP34_15545"/>
<evidence type="ECO:0000256" key="1">
    <source>
        <dbReference type="ARBA" id="ARBA00022603"/>
    </source>
</evidence>
<reference evidence="6" key="1">
    <citation type="submission" date="2016-10" db="EMBL/GenBank/DDBJ databases">
        <title>Comparative genomics uncovers the prolific and rare metabolic potential of the cyanobacterial genus Moorea.</title>
        <authorList>
            <person name="Leao T."/>
            <person name="Castelao G."/>
            <person name="Korobeynikov A."/>
            <person name="Monroe E.A."/>
            <person name="Podell S."/>
            <person name="Glukhov E."/>
            <person name="Allen E."/>
            <person name="Gerwick W.H."/>
            <person name="Gerwick L."/>
        </authorList>
    </citation>
    <scope>NUCLEOTIDE SEQUENCE [LARGE SCALE GENOMIC DNA]</scope>
    <source>
        <strain evidence="6">PAL-8-15-08-1</strain>
    </source>
</reference>